<name>A0ABT7QTZ6_9BACT</name>
<protein>
    <submittedName>
        <fullName evidence="1">Uncharacterized protein</fullName>
    </submittedName>
</protein>
<gene>
    <name evidence="1" type="ORF">PF327_10170</name>
</gene>
<evidence type="ECO:0000313" key="2">
    <source>
        <dbReference type="Proteomes" id="UP001169066"/>
    </source>
</evidence>
<dbReference type="EMBL" id="JAQIBC010000010">
    <property type="protein sequence ID" value="MDM5264558.1"/>
    <property type="molecule type" value="Genomic_DNA"/>
</dbReference>
<reference evidence="1" key="1">
    <citation type="submission" date="2023-01" db="EMBL/GenBank/DDBJ databases">
        <title>Sulfurovum sp. XTW-4 genome assembly.</title>
        <authorList>
            <person name="Wang J."/>
        </authorList>
    </citation>
    <scope>NUCLEOTIDE SEQUENCE</scope>
    <source>
        <strain evidence="1">XTW-4</strain>
    </source>
</reference>
<evidence type="ECO:0000313" key="1">
    <source>
        <dbReference type="EMBL" id="MDM5264558.1"/>
    </source>
</evidence>
<dbReference type="RefSeq" id="WP_008243178.1">
    <property type="nucleotide sequence ID" value="NZ_JAQIBC010000010.1"/>
</dbReference>
<comment type="caution">
    <text evidence="1">The sequence shown here is derived from an EMBL/GenBank/DDBJ whole genome shotgun (WGS) entry which is preliminary data.</text>
</comment>
<organism evidence="1 2">
    <name type="scientific">Sulfurovum xiamenensis</name>
    <dbReference type="NCBI Taxonomy" id="3019066"/>
    <lineage>
        <taxon>Bacteria</taxon>
        <taxon>Pseudomonadati</taxon>
        <taxon>Campylobacterota</taxon>
        <taxon>Epsilonproteobacteria</taxon>
        <taxon>Campylobacterales</taxon>
        <taxon>Sulfurovaceae</taxon>
        <taxon>Sulfurovum</taxon>
    </lineage>
</organism>
<keyword evidence="2" id="KW-1185">Reference proteome</keyword>
<proteinExistence type="predicted"/>
<accession>A0ABT7QTZ6</accession>
<dbReference type="Proteomes" id="UP001169066">
    <property type="component" value="Unassembled WGS sequence"/>
</dbReference>
<sequence length="69" mass="8043">MKSKEAVFEALKEGHNLISCITGIQYTLIKGILHTRHSEKNDWEQSELNFYNPPSWLNLKIIEKKSDNI</sequence>